<dbReference type="Proteomes" id="UP001156389">
    <property type="component" value="Unassembled WGS sequence"/>
</dbReference>
<protein>
    <recommendedName>
        <fullName evidence="3">Tetratricopeptide repeat protein</fullName>
    </recommendedName>
</protein>
<reference evidence="1 2" key="1">
    <citation type="submission" date="2021-10" db="EMBL/GenBank/DDBJ databases">
        <title>Streptomyces gossypii sp. nov., isolated from soil collected from cotton field.</title>
        <authorList>
            <person name="Ge X."/>
            <person name="Chen X."/>
            <person name="Liu W."/>
        </authorList>
    </citation>
    <scope>NUCLEOTIDE SEQUENCE [LARGE SCALE GENOMIC DNA]</scope>
    <source>
        <strain evidence="1 2">N2-109</strain>
    </source>
</reference>
<comment type="caution">
    <text evidence="1">The sequence shown here is derived from an EMBL/GenBank/DDBJ whole genome shotgun (WGS) entry which is preliminary data.</text>
</comment>
<evidence type="ECO:0000313" key="2">
    <source>
        <dbReference type="Proteomes" id="UP001156389"/>
    </source>
</evidence>
<dbReference type="RefSeq" id="WP_260221305.1">
    <property type="nucleotide sequence ID" value="NZ_JAJAGO010000017.1"/>
</dbReference>
<evidence type="ECO:0000313" key="1">
    <source>
        <dbReference type="EMBL" id="MCT2594005.1"/>
    </source>
</evidence>
<proteinExistence type="predicted"/>
<sequence length="166" mass="18169">MADPQEQAFQDALMTRIGQAVMLHRGGDREEARHRFAVLWEEAGGAAPKSEVLFHRCTIAHYMADTQDDPADELEWDRRALAAADALAGERVSWGQHELAVRALYPSLHLNLAADYFKLGDAPAARAELSRARGAAGVLEEDDYGSGIRAAIDRMGTRIAGMDQLP</sequence>
<name>A0ABT2K1H2_9ACTN</name>
<dbReference type="EMBL" id="JAJAGO010000017">
    <property type="protein sequence ID" value="MCT2594005.1"/>
    <property type="molecule type" value="Genomic_DNA"/>
</dbReference>
<accession>A0ABT2K1H2</accession>
<gene>
    <name evidence="1" type="ORF">LHJ74_29545</name>
</gene>
<keyword evidence="2" id="KW-1185">Reference proteome</keyword>
<organism evidence="1 2">
    <name type="scientific">Streptomyces gossypii</name>
    <dbReference type="NCBI Taxonomy" id="2883101"/>
    <lineage>
        <taxon>Bacteria</taxon>
        <taxon>Bacillati</taxon>
        <taxon>Actinomycetota</taxon>
        <taxon>Actinomycetes</taxon>
        <taxon>Kitasatosporales</taxon>
        <taxon>Streptomycetaceae</taxon>
        <taxon>Streptomyces</taxon>
    </lineage>
</organism>
<evidence type="ECO:0008006" key="3">
    <source>
        <dbReference type="Google" id="ProtNLM"/>
    </source>
</evidence>